<reference evidence="1 2" key="1">
    <citation type="submission" date="2016-10" db="EMBL/GenBank/DDBJ databases">
        <authorList>
            <person name="de Groot N.N."/>
        </authorList>
    </citation>
    <scope>NUCLEOTIDE SEQUENCE [LARGE SCALE GENOMIC DNA]</scope>
    <source>
        <strain evidence="1 2">DSM 26424</strain>
    </source>
</reference>
<dbReference type="AlphaFoldDB" id="A0A1G8PUJ2"/>
<accession>A0A1G8PUJ2</accession>
<dbReference type="RefSeq" id="WP_131821826.1">
    <property type="nucleotide sequence ID" value="NZ_FNEJ01000013.1"/>
</dbReference>
<evidence type="ECO:0000313" key="1">
    <source>
        <dbReference type="EMBL" id="SDI96184.1"/>
    </source>
</evidence>
<dbReference type="Proteomes" id="UP000199093">
    <property type="component" value="Unassembled WGS sequence"/>
</dbReference>
<protein>
    <submittedName>
        <fullName evidence="1">Uncharacterized protein</fullName>
    </submittedName>
</protein>
<dbReference type="STRING" id="555512.SAMN04487993_1013129"/>
<evidence type="ECO:0000313" key="2">
    <source>
        <dbReference type="Proteomes" id="UP000199093"/>
    </source>
</evidence>
<sequence length="67" mass="7356">MSSLAFSDGHKPIPRDTSDAAWRHVLEAPFDRPSEAANVAALLDAGRLVPRPADWSVPFLQLPHTPR</sequence>
<keyword evidence="2" id="KW-1185">Reference proteome</keyword>
<organism evidence="1 2">
    <name type="scientific">Salipiger marinus</name>
    <dbReference type="NCBI Taxonomy" id="555512"/>
    <lineage>
        <taxon>Bacteria</taxon>
        <taxon>Pseudomonadati</taxon>
        <taxon>Pseudomonadota</taxon>
        <taxon>Alphaproteobacteria</taxon>
        <taxon>Rhodobacterales</taxon>
        <taxon>Roseobacteraceae</taxon>
        <taxon>Salipiger</taxon>
    </lineage>
</organism>
<name>A0A1G8PUJ2_9RHOB</name>
<dbReference type="EMBL" id="FNEJ01000013">
    <property type="protein sequence ID" value="SDI96184.1"/>
    <property type="molecule type" value="Genomic_DNA"/>
</dbReference>
<proteinExistence type="predicted"/>
<gene>
    <name evidence="1" type="ORF">SAMN04487993_1013129</name>
</gene>